<keyword evidence="3" id="KW-1185">Reference proteome</keyword>
<evidence type="ECO:0000313" key="2">
    <source>
        <dbReference type="EMBL" id="CAA0107545.1"/>
    </source>
</evidence>
<accession>A0A5S9PSR2</accession>
<gene>
    <name evidence="2" type="ORF">STARVERO_03472</name>
</gene>
<dbReference type="EMBL" id="CACSAS010000001">
    <property type="protein sequence ID" value="CAA0107545.1"/>
    <property type="molecule type" value="Genomic_DNA"/>
</dbReference>
<evidence type="ECO:0008006" key="4">
    <source>
        <dbReference type="Google" id="ProtNLM"/>
    </source>
</evidence>
<dbReference type="InterPro" id="IPR022254">
    <property type="entry name" value="DUF3775"/>
</dbReference>
<dbReference type="Proteomes" id="UP000433050">
    <property type="component" value="Unassembled WGS sequence"/>
</dbReference>
<dbReference type="Pfam" id="PF12616">
    <property type="entry name" value="DUF3775"/>
    <property type="match status" value="1"/>
</dbReference>
<proteinExistence type="predicted"/>
<sequence length="148" mass="16271">MQAKSTQDDGNDDSPLTISPEKVCFIIVKAKEFDAKDEVTEPDPASNPSDDDDIEVLEDHGDDPVVEELTGFINALSEDEQIDLVALAWLGRDDYDASDWDSVREEATQAHNARTASYLLGMPLLGDFLEEGLSLLGYSCGEFEEGRL</sequence>
<feature type="region of interest" description="Disordered" evidence="1">
    <location>
        <begin position="35"/>
        <end position="57"/>
    </location>
</feature>
<dbReference type="AlphaFoldDB" id="A0A5S9PSR2"/>
<evidence type="ECO:0000313" key="3">
    <source>
        <dbReference type="Proteomes" id="UP000433050"/>
    </source>
</evidence>
<organism evidence="2 3">
    <name type="scientific">Starkeya nomas</name>
    <dbReference type="NCBI Taxonomy" id="2666134"/>
    <lineage>
        <taxon>Bacteria</taxon>
        <taxon>Pseudomonadati</taxon>
        <taxon>Pseudomonadota</taxon>
        <taxon>Alphaproteobacteria</taxon>
        <taxon>Hyphomicrobiales</taxon>
        <taxon>Xanthobacteraceae</taxon>
        <taxon>Starkeya</taxon>
    </lineage>
</organism>
<reference evidence="2 3" key="1">
    <citation type="submission" date="2019-12" db="EMBL/GenBank/DDBJ databases">
        <authorList>
            <person name="Reyes-Prieto M."/>
        </authorList>
    </citation>
    <scope>NUCLEOTIDE SEQUENCE [LARGE SCALE GENOMIC DNA]</scope>
    <source>
        <strain evidence="2">HF14-78462</strain>
    </source>
</reference>
<protein>
    <recommendedName>
        <fullName evidence="4">DUF3775 domain-containing protein</fullName>
    </recommendedName>
</protein>
<name>A0A5S9PSR2_9HYPH</name>
<dbReference type="RefSeq" id="WP_159600354.1">
    <property type="nucleotide sequence ID" value="NZ_CACSAS010000001.1"/>
</dbReference>
<evidence type="ECO:0000256" key="1">
    <source>
        <dbReference type="SAM" id="MobiDB-lite"/>
    </source>
</evidence>